<protein>
    <submittedName>
        <fullName evidence="2">GNAT family N-acetyltransferase</fullName>
    </submittedName>
</protein>
<dbReference type="Proteomes" id="UP000612680">
    <property type="component" value="Chromosome"/>
</dbReference>
<evidence type="ECO:0000313" key="3">
    <source>
        <dbReference type="Proteomes" id="UP000612680"/>
    </source>
</evidence>
<sequence length="224" mass="24880">MNHPLDNPAWHALGSGNRHMGYQDAQCAYFDPSVSPFAALADPTAECLSHLYTTLPFKNLIILVSDQKLAVPDHWKNAMQIPGHQMIYRGKEAATGTSRAVALTDVHIPQMLALTGLTNPGPFLPGTIRFGYYEGIFERDQLVAMAGQRMNPTGFAEISAVCTHPDFLGRGLARELVLRQVQRIQAAGETPFLHVRADNFRAISLYEAMGFETRTQIYFHGMHK</sequence>
<dbReference type="Gene3D" id="3.40.630.30">
    <property type="match status" value="1"/>
</dbReference>
<name>A0ABX7I1T6_9BACT</name>
<evidence type="ECO:0000313" key="2">
    <source>
        <dbReference type="EMBL" id="QRQ99842.1"/>
    </source>
</evidence>
<dbReference type="SUPFAM" id="SSF55729">
    <property type="entry name" value="Acyl-CoA N-acyltransferases (Nat)"/>
    <property type="match status" value="1"/>
</dbReference>
<proteinExistence type="predicted"/>
<gene>
    <name evidence="2" type="ORF">HWI92_02375</name>
</gene>
<keyword evidence="3" id="KW-1185">Reference proteome</keyword>
<dbReference type="CDD" id="cd04301">
    <property type="entry name" value="NAT_SF"/>
    <property type="match status" value="1"/>
</dbReference>
<dbReference type="RefSeq" id="WP_204660605.1">
    <property type="nucleotide sequence ID" value="NZ_CP056775.1"/>
</dbReference>
<accession>A0ABX7I1T6</accession>
<dbReference type="Pfam" id="PF08445">
    <property type="entry name" value="FR47"/>
    <property type="match status" value="1"/>
</dbReference>
<evidence type="ECO:0000259" key="1">
    <source>
        <dbReference type="PROSITE" id="PS51186"/>
    </source>
</evidence>
<feature type="domain" description="N-acetyltransferase" evidence="1">
    <location>
        <begin position="98"/>
        <end position="224"/>
    </location>
</feature>
<dbReference type="InterPro" id="IPR016181">
    <property type="entry name" value="Acyl_CoA_acyltransferase"/>
</dbReference>
<reference evidence="2 3" key="1">
    <citation type="submission" date="2020-06" db="EMBL/GenBank/DDBJ databases">
        <title>Dyadobacter sandarakinus sp. nov., isolated from the soil of the Arctic Yellow River Station.</title>
        <authorList>
            <person name="Zhang Y."/>
            <person name="Peng F."/>
        </authorList>
    </citation>
    <scope>NUCLEOTIDE SEQUENCE [LARGE SCALE GENOMIC DNA]</scope>
    <source>
        <strain evidence="2 3">Q3-56</strain>
    </source>
</reference>
<dbReference type="InterPro" id="IPR013653">
    <property type="entry name" value="GCN5-like_dom"/>
</dbReference>
<organism evidence="2 3">
    <name type="scientific">Dyadobacter sandarakinus</name>
    <dbReference type="NCBI Taxonomy" id="2747268"/>
    <lineage>
        <taxon>Bacteria</taxon>
        <taxon>Pseudomonadati</taxon>
        <taxon>Bacteroidota</taxon>
        <taxon>Cytophagia</taxon>
        <taxon>Cytophagales</taxon>
        <taxon>Spirosomataceae</taxon>
        <taxon>Dyadobacter</taxon>
    </lineage>
</organism>
<dbReference type="EMBL" id="CP056775">
    <property type="protein sequence ID" value="QRQ99842.1"/>
    <property type="molecule type" value="Genomic_DNA"/>
</dbReference>
<dbReference type="InterPro" id="IPR000182">
    <property type="entry name" value="GNAT_dom"/>
</dbReference>
<dbReference type="PROSITE" id="PS51186">
    <property type="entry name" value="GNAT"/>
    <property type="match status" value="1"/>
</dbReference>